<proteinExistence type="predicted"/>
<dbReference type="PANTHER" id="PTHR42865">
    <property type="entry name" value="PROTON/GLUTAMATE-ASPARTATE SYMPORTER"/>
    <property type="match status" value="1"/>
</dbReference>
<keyword evidence="9" id="KW-1185">Reference proteome</keyword>
<keyword evidence="3" id="KW-1003">Cell membrane</keyword>
<feature type="transmembrane region" description="Helical" evidence="7">
    <location>
        <begin position="86"/>
        <end position="108"/>
    </location>
</feature>
<keyword evidence="4 7" id="KW-0812">Transmembrane</keyword>
<dbReference type="Proteomes" id="UP001467690">
    <property type="component" value="Unassembled WGS sequence"/>
</dbReference>
<comment type="subcellular location">
    <subcellularLocation>
        <location evidence="1">Cell membrane</location>
        <topology evidence="1">Multi-pass membrane protein</topology>
    </subcellularLocation>
</comment>
<keyword evidence="5 7" id="KW-1133">Transmembrane helix</keyword>
<feature type="transmembrane region" description="Helical" evidence="7">
    <location>
        <begin position="210"/>
        <end position="232"/>
    </location>
</feature>
<feature type="transmembrane region" description="Helical" evidence="7">
    <location>
        <begin position="352"/>
        <end position="385"/>
    </location>
</feature>
<sequence>MAKEIFVKNMFSLSFLKSGWAILISASIGIFIGLFLPDYVDIVAPIGTLYLNILKMCILPILITAISVAIAKLSKSSSTRGIIKKILLVFLIVMLLCSAVGLAVGLLGQPGSNLDQQSTHALGDIIQSSGGPDLEVYLFQPYESPESQSLLKDFFFSLVPENIFQSLSSGDNLKVLFFAVIFGLAVGSLGKTTSLPILETLHAIYSSFTMVMTWLMYLLPFGLCGLIAANVSSVGLDILVAMMAFVPWILLSFGLIFVLCLFLIGLNTKDYLGAFGKMKEPLMVALATSNGLAALPSAMKVMHENFKYEKDTVDLVVPLAFTLCRSGPVVYFSIASIFVCQLYNVDMTVEVVLTVFLGAIIAGFATAGSSGIVMLSMLGLVLIPLSLPLDAVLVLFIVIDPIIAPLRVVILAQTSCLALTFVGKRDDKSVQCKTSESV</sequence>
<dbReference type="EMBL" id="JBELOE010000217">
    <property type="protein sequence ID" value="MER2492645.1"/>
    <property type="molecule type" value="Genomic_DNA"/>
</dbReference>
<evidence type="ECO:0000256" key="3">
    <source>
        <dbReference type="ARBA" id="ARBA00022475"/>
    </source>
</evidence>
<dbReference type="InterPro" id="IPR001991">
    <property type="entry name" value="Na-dicarboxylate_symporter"/>
</dbReference>
<protein>
    <submittedName>
        <fullName evidence="8">Cation:dicarboxylase symporter family transporter</fullName>
    </submittedName>
</protein>
<feature type="transmembrane region" description="Helical" evidence="7">
    <location>
        <begin position="20"/>
        <end position="37"/>
    </location>
</feature>
<evidence type="ECO:0000256" key="1">
    <source>
        <dbReference type="ARBA" id="ARBA00004651"/>
    </source>
</evidence>
<evidence type="ECO:0000256" key="2">
    <source>
        <dbReference type="ARBA" id="ARBA00022448"/>
    </source>
</evidence>
<feature type="transmembrane region" description="Helical" evidence="7">
    <location>
        <begin position="319"/>
        <end position="340"/>
    </location>
</feature>
<dbReference type="SUPFAM" id="SSF118215">
    <property type="entry name" value="Proton glutamate symport protein"/>
    <property type="match status" value="1"/>
</dbReference>
<dbReference type="PANTHER" id="PTHR42865:SF7">
    <property type="entry name" value="PROTON_GLUTAMATE-ASPARTATE SYMPORTER"/>
    <property type="match status" value="1"/>
</dbReference>
<accession>A0ABV1RIE5</accession>
<reference evidence="8 9" key="1">
    <citation type="submission" date="2024-06" db="EMBL/GenBank/DDBJ databases">
        <authorList>
            <person name="Chen R.Y."/>
        </authorList>
    </citation>
    <scope>NUCLEOTIDE SEQUENCE [LARGE SCALE GENOMIC DNA]</scope>
    <source>
        <strain evidence="8 9">D2</strain>
    </source>
</reference>
<dbReference type="InterPro" id="IPR036458">
    <property type="entry name" value="Na:dicarbo_symporter_sf"/>
</dbReference>
<evidence type="ECO:0000256" key="4">
    <source>
        <dbReference type="ARBA" id="ARBA00022692"/>
    </source>
</evidence>
<dbReference type="RefSeq" id="WP_350402100.1">
    <property type="nucleotide sequence ID" value="NZ_JBELOE010000217.1"/>
</dbReference>
<feature type="transmembrane region" description="Helical" evidence="7">
    <location>
        <begin position="49"/>
        <end position="74"/>
    </location>
</feature>
<feature type="transmembrane region" description="Helical" evidence="7">
    <location>
        <begin position="238"/>
        <end position="262"/>
    </location>
</feature>
<keyword evidence="2" id="KW-0813">Transport</keyword>
<gene>
    <name evidence="8" type="ORF">ABS311_12235</name>
</gene>
<dbReference type="Pfam" id="PF00375">
    <property type="entry name" value="SDF"/>
    <property type="match status" value="1"/>
</dbReference>
<evidence type="ECO:0000256" key="6">
    <source>
        <dbReference type="ARBA" id="ARBA00023136"/>
    </source>
</evidence>
<dbReference type="PRINTS" id="PR00173">
    <property type="entry name" value="EDTRNSPORT"/>
</dbReference>
<evidence type="ECO:0000256" key="7">
    <source>
        <dbReference type="SAM" id="Phobius"/>
    </source>
</evidence>
<feature type="transmembrane region" description="Helical" evidence="7">
    <location>
        <begin position="391"/>
        <end position="419"/>
    </location>
</feature>
<keyword evidence="6 7" id="KW-0472">Membrane</keyword>
<evidence type="ECO:0000256" key="5">
    <source>
        <dbReference type="ARBA" id="ARBA00022989"/>
    </source>
</evidence>
<name>A0ABV1RIE5_9ALTE</name>
<dbReference type="Gene3D" id="1.10.3860.10">
    <property type="entry name" value="Sodium:dicarboxylate symporter"/>
    <property type="match status" value="1"/>
</dbReference>
<organism evidence="8 9">
    <name type="scientific">Catenovulum sediminis</name>
    <dbReference type="NCBI Taxonomy" id="1740262"/>
    <lineage>
        <taxon>Bacteria</taxon>
        <taxon>Pseudomonadati</taxon>
        <taxon>Pseudomonadota</taxon>
        <taxon>Gammaproteobacteria</taxon>
        <taxon>Alteromonadales</taxon>
        <taxon>Alteromonadaceae</taxon>
        <taxon>Catenovulum</taxon>
    </lineage>
</organism>
<feature type="transmembrane region" description="Helical" evidence="7">
    <location>
        <begin position="175"/>
        <end position="198"/>
    </location>
</feature>
<evidence type="ECO:0000313" key="9">
    <source>
        <dbReference type="Proteomes" id="UP001467690"/>
    </source>
</evidence>
<evidence type="ECO:0000313" key="8">
    <source>
        <dbReference type="EMBL" id="MER2492645.1"/>
    </source>
</evidence>
<comment type="caution">
    <text evidence="8">The sequence shown here is derived from an EMBL/GenBank/DDBJ whole genome shotgun (WGS) entry which is preliminary data.</text>
</comment>